<keyword evidence="7 12" id="KW-0675">Receptor</keyword>
<dbReference type="AlphaFoldDB" id="A0A0K0PVP3"/>
<evidence type="ECO:0000256" key="4">
    <source>
        <dbReference type="ARBA" id="ARBA00022989"/>
    </source>
</evidence>
<name>A0A0K0PVP3_PLADU</name>
<feature type="domain" description="G-protein coupled receptors family 1 profile" evidence="11">
    <location>
        <begin position="78"/>
        <end position="342"/>
    </location>
</feature>
<accession>A0A0K0PVP3</accession>
<evidence type="ECO:0000256" key="1">
    <source>
        <dbReference type="ARBA" id="ARBA00004651"/>
    </source>
</evidence>
<dbReference type="Gene3D" id="1.20.1070.10">
    <property type="entry name" value="Rhodopsin 7-helix transmembrane proteins"/>
    <property type="match status" value="1"/>
</dbReference>
<organism evidence="12">
    <name type="scientific">Platynereis dumerilii</name>
    <name type="common">Dumeril's clam worm</name>
    <dbReference type="NCBI Taxonomy" id="6359"/>
    <lineage>
        <taxon>Eukaryota</taxon>
        <taxon>Metazoa</taxon>
        <taxon>Spiralia</taxon>
        <taxon>Lophotrochozoa</taxon>
        <taxon>Annelida</taxon>
        <taxon>Polychaeta</taxon>
        <taxon>Errantia</taxon>
        <taxon>Phyllodocida</taxon>
        <taxon>Nereididae</taxon>
        <taxon>Platynereis</taxon>
    </lineage>
</organism>
<evidence type="ECO:0000256" key="7">
    <source>
        <dbReference type="ARBA" id="ARBA00023170"/>
    </source>
</evidence>
<feature type="transmembrane region" description="Helical" evidence="10">
    <location>
        <begin position="322"/>
        <end position="345"/>
    </location>
</feature>
<evidence type="ECO:0000256" key="10">
    <source>
        <dbReference type="SAM" id="Phobius"/>
    </source>
</evidence>
<dbReference type="Pfam" id="PF00001">
    <property type="entry name" value="7tm_1"/>
    <property type="match status" value="1"/>
</dbReference>
<feature type="transmembrane region" description="Helical" evidence="10">
    <location>
        <begin position="62"/>
        <end position="89"/>
    </location>
</feature>
<keyword evidence="3 10" id="KW-0812">Transmembrane</keyword>
<feature type="compositionally biased region" description="Basic and acidic residues" evidence="9">
    <location>
        <begin position="398"/>
        <end position="412"/>
    </location>
</feature>
<dbReference type="PANTHER" id="PTHR24229:SF40">
    <property type="entry name" value="ALLATOSTATIN C RECEPTOR 1-RELATED"/>
    <property type="match status" value="1"/>
</dbReference>
<keyword evidence="5" id="KW-0297">G-protein coupled receptor</keyword>
<keyword evidence="2" id="KW-1003">Cell membrane</keyword>
<evidence type="ECO:0000256" key="8">
    <source>
        <dbReference type="ARBA" id="ARBA00023224"/>
    </source>
</evidence>
<feature type="transmembrane region" description="Helical" evidence="10">
    <location>
        <begin position="144"/>
        <end position="163"/>
    </location>
</feature>
<dbReference type="PANTHER" id="PTHR24229">
    <property type="entry name" value="NEUROPEPTIDES RECEPTOR"/>
    <property type="match status" value="1"/>
</dbReference>
<dbReference type="GO" id="GO:0043005">
    <property type="term" value="C:neuron projection"/>
    <property type="evidence" value="ECO:0007669"/>
    <property type="project" value="TreeGrafter"/>
</dbReference>
<protein>
    <submittedName>
        <fullName evidence="12">Orphan G-protein coupled receptor 26</fullName>
    </submittedName>
</protein>
<evidence type="ECO:0000259" key="11">
    <source>
        <dbReference type="PROSITE" id="PS50262"/>
    </source>
</evidence>
<evidence type="ECO:0000256" key="3">
    <source>
        <dbReference type="ARBA" id="ARBA00022692"/>
    </source>
</evidence>
<feature type="transmembrane region" description="Helical" evidence="10">
    <location>
        <begin position="101"/>
        <end position="124"/>
    </location>
</feature>
<feature type="transmembrane region" description="Helical" evidence="10">
    <location>
        <begin position="226"/>
        <end position="251"/>
    </location>
</feature>
<dbReference type="PRINTS" id="PR00237">
    <property type="entry name" value="GPCRRHODOPSN"/>
</dbReference>
<dbReference type="GO" id="GO:0042923">
    <property type="term" value="F:neuropeptide binding"/>
    <property type="evidence" value="ECO:0007669"/>
    <property type="project" value="TreeGrafter"/>
</dbReference>
<dbReference type="PROSITE" id="PS50262">
    <property type="entry name" value="G_PROTEIN_RECEP_F1_2"/>
    <property type="match status" value="1"/>
</dbReference>
<dbReference type="EMBL" id="KP293982">
    <property type="protein sequence ID" value="AKQ63036.1"/>
    <property type="molecule type" value="mRNA"/>
</dbReference>
<dbReference type="InterPro" id="IPR017452">
    <property type="entry name" value="GPCR_Rhodpsn_7TM"/>
</dbReference>
<evidence type="ECO:0000313" key="12">
    <source>
        <dbReference type="EMBL" id="AKQ63036.1"/>
    </source>
</evidence>
<evidence type="ECO:0000256" key="2">
    <source>
        <dbReference type="ARBA" id="ARBA00022475"/>
    </source>
</evidence>
<reference evidence="12" key="1">
    <citation type="journal article" date="2015" name="Cell Rep.">
        <title>Large-Scale Combinatorial Deorphanization of Platynereis Neuropeptide GPCRs.</title>
        <authorList>
            <person name="Bauknecht P.M."/>
            <person name="Jekely G."/>
        </authorList>
    </citation>
    <scope>NUCLEOTIDE SEQUENCE</scope>
</reference>
<keyword evidence="4 10" id="KW-1133">Transmembrane helix</keyword>
<keyword evidence="8" id="KW-0807">Transducer</keyword>
<evidence type="ECO:0000256" key="5">
    <source>
        <dbReference type="ARBA" id="ARBA00023040"/>
    </source>
</evidence>
<comment type="subcellular location">
    <subcellularLocation>
        <location evidence="1">Cell membrane</location>
        <topology evidence="1">Multi-pass membrane protein</topology>
    </subcellularLocation>
</comment>
<dbReference type="GO" id="GO:0007218">
    <property type="term" value="P:neuropeptide signaling pathway"/>
    <property type="evidence" value="ECO:0007669"/>
    <property type="project" value="TreeGrafter"/>
</dbReference>
<feature type="region of interest" description="Disordered" evidence="9">
    <location>
        <begin position="396"/>
        <end position="432"/>
    </location>
</feature>
<dbReference type="GO" id="GO:0005886">
    <property type="term" value="C:plasma membrane"/>
    <property type="evidence" value="ECO:0007669"/>
    <property type="project" value="UniProtKB-SubCell"/>
</dbReference>
<keyword evidence="6 10" id="KW-0472">Membrane</keyword>
<dbReference type="GO" id="GO:0004930">
    <property type="term" value="F:G protein-coupled receptor activity"/>
    <property type="evidence" value="ECO:0007669"/>
    <property type="project" value="UniProtKB-KW"/>
</dbReference>
<dbReference type="SUPFAM" id="SSF81321">
    <property type="entry name" value="Family A G protein-coupled receptor-like"/>
    <property type="match status" value="1"/>
</dbReference>
<feature type="transmembrane region" description="Helical" evidence="10">
    <location>
        <begin position="175"/>
        <end position="198"/>
    </location>
</feature>
<feature type="transmembrane region" description="Helical" evidence="10">
    <location>
        <begin position="272"/>
        <end position="291"/>
    </location>
</feature>
<dbReference type="InterPro" id="IPR000276">
    <property type="entry name" value="GPCR_Rhodpsn"/>
</dbReference>
<sequence>MVKMADVLTKAPDLFTEDFDLAGNLNDLGLADDRNISAMNISGRLKGYAEEGPYLNDETPRYVFLVANLVIFVFGLLGNALVIYIIALFAKVRNKSVANYYIWNLAFADILCIAALPLFGYNTFTSHWPFGSVFCKIGYVLRDINKFTSVFTLVALSVDRYLATFHSMAYLRTIQVGKIICTVVWAISFIIATPYLLFAQTTVHPKGTISCRLIWPSSPDAIYMEFWTYFQLVVGLLLPFTIIIGSYVLLIRRFRKLVKLQAKSRIRRSGRKMTQTVIAVVLTFLFCQAPYHAVNIANIRMKERYGEEQTRPSQEAMRLYTYINGLAQVLVYISSCCNPVIYALLNENFRKLYALVLCQCRKGGNLNMDDIRNVELDGKYVPVSLRLKVQFHLPCKSSSRDDKADDHPRPLDGIDAELDLPPGSPLVNGGRGEVSLNSLEQPTEQSNSNVTTIQAVTAV</sequence>
<evidence type="ECO:0000256" key="6">
    <source>
        <dbReference type="ARBA" id="ARBA00023136"/>
    </source>
</evidence>
<proteinExistence type="evidence at transcript level"/>
<evidence type="ECO:0000256" key="9">
    <source>
        <dbReference type="SAM" id="MobiDB-lite"/>
    </source>
</evidence>